<accession>A0ABU6WUR7</accession>
<gene>
    <name evidence="2" type="ORF">PIB30_097705</name>
</gene>
<proteinExistence type="predicted"/>
<feature type="region of interest" description="Disordered" evidence="1">
    <location>
        <begin position="27"/>
        <end position="52"/>
    </location>
</feature>
<sequence>MEMYASQIASTEQDAVDQSLDVVLPSAGTVESSSDGSGESVVSLAKDSESPVDIESPFSTYNYCHWIKVQGNCCCDRYC</sequence>
<protein>
    <submittedName>
        <fullName evidence="2">Uncharacterized protein</fullName>
    </submittedName>
</protein>
<reference evidence="2 3" key="1">
    <citation type="journal article" date="2023" name="Plants (Basel)">
        <title>Bridging the Gap: Combining Genomics and Transcriptomics Approaches to Understand Stylosanthes scabra, an Orphan Legume from the Brazilian Caatinga.</title>
        <authorList>
            <person name="Ferreira-Neto J.R.C."/>
            <person name="da Silva M.D."/>
            <person name="Binneck E."/>
            <person name="de Melo N.F."/>
            <person name="da Silva R.H."/>
            <person name="de Melo A.L.T.M."/>
            <person name="Pandolfi V."/>
            <person name="Bustamante F.O."/>
            <person name="Brasileiro-Vidal A.C."/>
            <person name="Benko-Iseppon A.M."/>
        </authorList>
    </citation>
    <scope>NUCLEOTIDE SEQUENCE [LARGE SCALE GENOMIC DNA]</scope>
    <source>
        <tissue evidence="2">Leaves</tissue>
    </source>
</reference>
<comment type="caution">
    <text evidence="2">The sequence shown here is derived from an EMBL/GenBank/DDBJ whole genome shotgun (WGS) entry which is preliminary data.</text>
</comment>
<organism evidence="2 3">
    <name type="scientific">Stylosanthes scabra</name>
    <dbReference type="NCBI Taxonomy" id="79078"/>
    <lineage>
        <taxon>Eukaryota</taxon>
        <taxon>Viridiplantae</taxon>
        <taxon>Streptophyta</taxon>
        <taxon>Embryophyta</taxon>
        <taxon>Tracheophyta</taxon>
        <taxon>Spermatophyta</taxon>
        <taxon>Magnoliopsida</taxon>
        <taxon>eudicotyledons</taxon>
        <taxon>Gunneridae</taxon>
        <taxon>Pentapetalae</taxon>
        <taxon>rosids</taxon>
        <taxon>fabids</taxon>
        <taxon>Fabales</taxon>
        <taxon>Fabaceae</taxon>
        <taxon>Papilionoideae</taxon>
        <taxon>50 kb inversion clade</taxon>
        <taxon>dalbergioids sensu lato</taxon>
        <taxon>Dalbergieae</taxon>
        <taxon>Pterocarpus clade</taxon>
        <taxon>Stylosanthes</taxon>
    </lineage>
</organism>
<dbReference type="Proteomes" id="UP001341840">
    <property type="component" value="Unassembled WGS sequence"/>
</dbReference>
<keyword evidence="3" id="KW-1185">Reference proteome</keyword>
<feature type="compositionally biased region" description="Low complexity" evidence="1">
    <location>
        <begin position="30"/>
        <end position="43"/>
    </location>
</feature>
<evidence type="ECO:0000313" key="2">
    <source>
        <dbReference type="EMBL" id="MED6189607.1"/>
    </source>
</evidence>
<name>A0ABU6WUR7_9FABA</name>
<evidence type="ECO:0000313" key="3">
    <source>
        <dbReference type="Proteomes" id="UP001341840"/>
    </source>
</evidence>
<evidence type="ECO:0000256" key="1">
    <source>
        <dbReference type="SAM" id="MobiDB-lite"/>
    </source>
</evidence>
<dbReference type="EMBL" id="JASCZI010183667">
    <property type="protein sequence ID" value="MED6189607.1"/>
    <property type="molecule type" value="Genomic_DNA"/>
</dbReference>